<organism evidence="1 2">
    <name type="scientific">Agrobacterium rosae</name>
    <dbReference type="NCBI Taxonomy" id="1972867"/>
    <lineage>
        <taxon>Bacteria</taxon>
        <taxon>Pseudomonadati</taxon>
        <taxon>Pseudomonadota</taxon>
        <taxon>Alphaproteobacteria</taxon>
        <taxon>Hyphomicrobiales</taxon>
        <taxon>Rhizobiaceae</taxon>
        <taxon>Rhizobium/Agrobacterium group</taxon>
        <taxon>Agrobacterium</taxon>
    </lineage>
</organism>
<evidence type="ECO:0000313" key="1">
    <source>
        <dbReference type="EMBL" id="POO49065.1"/>
    </source>
</evidence>
<evidence type="ECO:0000313" key="2">
    <source>
        <dbReference type="Proteomes" id="UP000237447"/>
    </source>
</evidence>
<protein>
    <submittedName>
        <fullName evidence="1">Uncharacterized protein</fullName>
    </submittedName>
</protein>
<dbReference type="AlphaFoldDB" id="A0AAE5VMG8"/>
<sequence>MCGLTHTHIRETTFAATSGGAGTMPLLAFCDGADLLEVGMIERVGAMDLDGSAISGLNSDQTRDEVLEARVIAARRSVSFADKVHDSAVRFPEP</sequence>
<reference evidence="1 2" key="1">
    <citation type="journal article" date="2018" name="Syst. Appl. Microbiol.">
        <title>Agrobacterium rosae sp. nov., isolated from galls on different agricultural crops.</title>
        <authorList>
            <person name="Kuzmanovic N."/>
            <person name="Pulawska J."/>
            <person name="Smalla K."/>
            <person name="Nesme X."/>
        </authorList>
    </citation>
    <scope>NUCLEOTIDE SEQUENCE [LARGE SCALE GENOMIC DNA]</scope>
    <source>
        <strain evidence="1 2">NCPPB 1650</strain>
    </source>
</reference>
<accession>A0AAE5VMG8</accession>
<proteinExistence type="predicted"/>
<dbReference type="EMBL" id="NXEJ01000012">
    <property type="protein sequence ID" value="POO49065.1"/>
    <property type="molecule type" value="Genomic_DNA"/>
</dbReference>
<gene>
    <name evidence="1" type="ORF">CPJ18_24250</name>
</gene>
<name>A0AAE5VMG8_9HYPH</name>
<dbReference type="Proteomes" id="UP000237447">
    <property type="component" value="Unassembled WGS sequence"/>
</dbReference>
<comment type="caution">
    <text evidence="1">The sequence shown here is derived from an EMBL/GenBank/DDBJ whole genome shotgun (WGS) entry which is preliminary data.</text>
</comment>